<feature type="compositionally biased region" description="Basic and acidic residues" evidence="1">
    <location>
        <begin position="389"/>
        <end position="420"/>
    </location>
</feature>
<feature type="compositionally biased region" description="Basic and acidic residues" evidence="1">
    <location>
        <begin position="523"/>
        <end position="540"/>
    </location>
</feature>
<feature type="compositionally biased region" description="Basic and acidic residues" evidence="1">
    <location>
        <begin position="279"/>
        <end position="292"/>
    </location>
</feature>
<reference evidence="2" key="1">
    <citation type="submission" date="2020-08" db="EMBL/GenBank/DDBJ databases">
        <title>Genome sequencing and assembly of the red palm weevil Rhynchophorus ferrugineus.</title>
        <authorList>
            <person name="Dias G.B."/>
            <person name="Bergman C.M."/>
            <person name="Manee M."/>
        </authorList>
    </citation>
    <scope>NUCLEOTIDE SEQUENCE</scope>
    <source>
        <strain evidence="2">AA-2017</strain>
        <tissue evidence="2">Whole larva</tissue>
    </source>
</reference>
<comment type="caution">
    <text evidence="2">The sequence shown here is derived from an EMBL/GenBank/DDBJ whole genome shotgun (WGS) entry which is preliminary data.</text>
</comment>
<feature type="compositionally biased region" description="Basic and acidic residues" evidence="1">
    <location>
        <begin position="629"/>
        <end position="641"/>
    </location>
</feature>
<feature type="region of interest" description="Disordered" evidence="1">
    <location>
        <begin position="758"/>
        <end position="800"/>
    </location>
</feature>
<feature type="compositionally biased region" description="Polar residues" evidence="1">
    <location>
        <begin position="421"/>
        <end position="432"/>
    </location>
</feature>
<dbReference type="EMBL" id="JAACXV010000102">
    <property type="protein sequence ID" value="KAF7283523.1"/>
    <property type="molecule type" value="Genomic_DNA"/>
</dbReference>
<feature type="region of interest" description="Disordered" evidence="1">
    <location>
        <begin position="161"/>
        <end position="188"/>
    </location>
</feature>
<evidence type="ECO:0008006" key="4">
    <source>
        <dbReference type="Google" id="ProtNLM"/>
    </source>
</evidence>
<evidence type="ECO:0000313" key="3">
    <source>
        <dbReference type="Proteomes" id="UP000625711"/>
    </source>
</evidence>
<feature type="compositionally biased region" description="Basic and acidic residues" evidence="1">
    <location>
        <begin position="178"/>
        <end position="188"/>
    </location>
</feature>
<accession>A0A834ITE7</accession>
<proteinExistence type="predicted"/>
<gene>
    <name evidence="2" type="ORF">GWI33_000357</name>
</gene>
<dbReference type="OrthoDB" id="9994380at2759"/>
<feature type="region of interest" description="Disordered" evidence="1">
    <location>
        <begin position="252"/>
        <end position="300"/>
    </location>
</feature>
<dbReference type="Gene3D" id="2.30.29.30">
    <property type="entry name" value="Pleckstrin-homology domain (PH domain)/Phosphotyrosine-binding domain (PTB)"/>
    <property type="match status" value="1"/>
</dbReference>
<dbReference type="InterPro" id="IPR011993">
    <property type="entry name" value="PH-like_dom_sf"/>
</dbReference>
<dbReference type="AlphaFoldDB" id="A0A834ITE7"/>
<keyword evidence="3" id="KW-1185">Reference proteome</keyword>
<dbReference type="SUPFAM" id="SSF50729">
    <property type="entry name" value="PH domain-like"/>
    <property type="match status" value="1"/>
</dbReference>
<dbReference type="Proteomes" id="UP000625711">
    <property type="component" value="Unassembled WGS sequence"/>
</dbReference>
<evidence type="ECO:0000313" key="2">
    <source>
        <dbReference type="EMBL" id="KAF7283523.1"/>
    </source>
</evidence>
<feature type="compositionally biased region" description="Basic and acidic residues" evidence="1">
    <location>
        <begin position="321"/>
        <end position="336"/>
    </location>
</feature>
<feature type="compositionally biased region" description="Basic and acidic residues" evidence="1">
    <location>
        <begin position="557"/>
        <end position="582"/>
    </location>
</feature>
<protein>
    <recommendedName>
        <fullName evidence="4">PID domain-containing protein</fullName>
    </recommendedName>
</protein>
<feature type="compositionally biased region" description="Basic and acidic residues" evidence="1">
    <location>
        <begin position="345"/>
        <end position="362"/>
    </location>
</feature>
<sequence length="877" mass="103799">MALKLRKDIKKSSYYVWFLGAKESKGLRGSEYIIPVVKHLEEREKDVEPFKVTLQVSHKGLKIIQNVVSQGPKNSKPKNETIKHFIPHNTITYVYQHEDIIACILLLFNPVTKCPLHVHAYRCDSLETASHLKQQLQILIERPENQKKMAEIENRLKPVEKSKKLESSIGSDTGTSRGESESSEERYAMENTRISTLYDSVAAELREKLGKKNSPILLPPRDYDTVHRQKGNLTGIELRRCLNANIVGNNAKNKRLESSGGSSGIGSDHPPSPESPETPDSRFHTLETHSTSEDEDWNGEPADASIYLMQENHVTLPRPFRNADRENSRQEREKSPESAQRFSRYSHDDLKYTKSLDEDYRKSNNVSKYSEKSSSKFSDNKYTQKQKSSTRDRDIKDDYRDSERDIAKENFRKSLERELSNRNGNKYLSNSEKYYAEEHKKDRYYYNEREKDGRYGDERRKNDKDKSLQYFEDDGFDENYRSRNNSTDFDKDRPPRAFSYEEEVFFENPRQYPVPKARQKVFDEAGRNYELDKESRDSRTRTNQNDARFYESKSLQRSREFERNYDADPKEDYRYESNKEYYDNTTSSINRRHPQFRQRSPTAVDESKIPLQAPKDRFIDAKEKFLLMEKERQDEERRRPEPPISPTILKDRIRFLKRHQSMAYPSKEHIRDNYDDRYSNDRRDFPEEARPKPAPRHMPEEVRYRNHRERDLSGDRYRNTDKFDPKRRSMFSLIEEEHKKNSNEIAKELKRRSYMDVGHQPFDDEDTFHRDDERGDVRSSRQYQDLPEADRYNSSMVDNFSKSSHNLDKMVDTKYDPKFVKNPQKNIKSVPGYRHSYVEPKIRMEPKKKNMGEVLHRTNSSVGYMQPRVGIASVHPY</sequence>
<feature type="region of interest" description="Disordered" evidence="1">
    <location>
        <begin position="316"/>
        <end position="494"/>
    </location>
</feature>
<feature type="region of interest" description="Disordered" evidence="1">
    <location>
        <begin position="523"/>
        <end position="616"/>
    </location>
</feature>
<name>A0A834ITE7_RHYFE</name>
<dbReference type="PANTHER" id="PTHR41148">
    <property type="entry name" value="LP09875P"/>
    <property type="match status" value="1"/>
</dbReference>
<evidence type="ECO:0000256" key="1">
    <source>
        <dbReference type="SAM" id="MobiDB-lite"/>
    </source>
</evidence>
<dbReference type="PANTHER" id="PTHR41148:SF1">
    <property type="entry name" value="LP09875P"/>
    <property type="match status" value="1"/>
</dbReference>
<feature type="compositionally biased region" description="Basic and acidic residues" evidence="1">
    <location>
        <begin position="767"/>
        <end position="779"/>
    </location>
</feature>
<feature type="region of interest" description="Disordered" evidence="1">
    <location>
        <begin position="672"/>
        <end position="698"/>
    </location>
</feature>
<feature type="region of interest" description="Disordered" evidence="1">
    <location>
        <begin position="629"/>
        <end position="648"/>
    </location>
</feature>
<organism evidence="2 3">
    <name type="scientific">Rhynchophorus ferrugineus</name>
    <name type="common">Red palm weevil</name>
    <name type="synonym">Curculio ferrugineus</name>
    <dbReference type="NCBI Taxonomy" id="354439"/>
    <lineage>
        <taxon>Eukaryota</taxon>
        <taxon>Metazoa</taxon>
        <taxon>Ecdysozoa</taxon>
        <taxon>Arthropoda</taxon>
        <taxon>Hexapoda</taxon>
        <taxon>Insecta</taxon>
        <taxon>Pterygota</taxon>
        <taxon>Neoptera</taxon>
        <taxon>Endopterygota</taxon>
        <taxon>Coleoptera</taxon>
        <taxon>Polyphaga</taxon>
        <taxon>Cucujiformia</taxon>
        <taxon>Curculionidae</taxon>
        <taxon>Dryophthorinae</taxon>
        <taxon>Rhynchophorus</taxon>
    </lineage>
</organism>
<feature type="compositionally biased region" description="Basic and acidic residues" evidence="1">
    <location>
        <begin position="434"/>
        <end position="467"/>
    </location>
</feature>